<evidence type="ECO:0000313" key="4">
    <source>
        <dbReference type="Proteomes" id="UP001589867"/>
    </source>
</evidence>
<reference evidence="3 4" key="1">
    <citation type="submission" date="2024-09" db="EMBL/GenBank/DDBJ databases">
        <authorList>
            <person name="Sun Q."/>
            <person name="Mori K."/>
        </authorList>
    </citation>
    <scope>NUCLEOTIDE SEQUENCE [LARGE SCALE GENOMIC DNA]</scope>
    <source>
        <strain evidence="3 4">TBRC 3947</strain>
    </source>
</reference>
<feature type="domain" description="DUF6545" evidence="2">
    <location>
        <begin position="166"/>
        <end position="300"/>
    </location>
</feature>
<dbReference type="Pfam" id="PF20182">
    <property type="entry name" value="DUF6545"/>
    <property type="match status" value="1"/>
</dbReference>
<evidence type="ECO:0000259" key="2">
    <source>
        <dbReference type="Pfam" id="PF20182"/>
    </source>
</evidence>
<dbReference type="InterPro" id="IPR046675">
    <property type="entry name" value="DUF6545"/>
</dbReference>
<name>A0ABV6M9Q7_9ACTN</name>
<comment type="caution">
    <text evidence="3">The sequence shown here is derived from an EMBL/GenBank/DDBJ whole genome shotgun (WGS) entry which is preliminary data.</text>
</comment>
<dbReference type="Gene3D" id="1.10.10.2910">
    <property type="match status" value="1"/>
</dbReference>
<dbReference type="Proteomes" id="UP001589867">
    <property type="component" value="Unassembled WGS sequence"/>
</dbReference>
<keyword evidence="4" id="KW-1185">Reference proteome</keyword>
<organism evidence="3 4">
    <name type="scientific">Phytohabitans kaempferiae</name>
    <dbReference type="NCBI Taxonomy" id="1620943"/>
    <lineage>
        <taxon>Bacteria</taxon>
        <taxon>Bacillati</taxon>
        <taxon>Actinomycetota</taxon>
        <taxon>Actinomycetes</taxon>
        <taxon>Micromonosporales</taxon>
        <taxon>Micromonosporaceae</taxon>
    </lineage>
</organism>
<dbReference type="RefSeq" id="WP_377255699.1">
    <property type="nucleotide sequence ID" value="NZ_JBHLUH010000059.1"/>
</dbReference>
<sequence>MNRRRGLAPLDLPAGPMPTTAHGWCSVVGDLRDRPIRVVEVEVPIGGPSGMLLHRTDEDLIVVADDASPLLQSHIVLHELAHLILGHRQLDHHDSTRVSGVRRAQERQAEQYAEYMASLSSVSAGRRMNGEPAGRRHPVWPAARSDAQGRWSRSSRISTVTSTVTRHNLYRRLHSVWLPLTKAAPRFVVPILDPELDQQLPFRHTRAALRRRVVQIHDGLWHIRGQLDPAVYEEAHVRARRVGLDKHSADIEGLATMITAALRLPHPLDEPGARRPTPRHGFNDVDSEAERLAAVAHAIRRSPIVAATMASIDRRSTAHRQPAPM</sequence>
<dbReference type="EMBL" id="JBHLUH010000059">
    <property type="protein sequence ID" value="MFC0531376.1"/>
    <property type="molecule type" value="Genomic_DNA"/>
</dbReference>
<feature type="region of interest" description="Disordered" evidence="1">
    <location>
        <begin position="126"/>
        <end position="145"/>
    </location>
</feature>
<evidence type="ECO:0000256" key="1">
    <source>
        <dbReference type="SAM" id="MobiDB-lite"/>
    </source>
</evidence>
<gene>
    <name evidence="3" type="ORF">ACFFIA_27405</name>
</gene>
<proteinExistence type="predicted"/>
<accession>A0ABV6M9Q7</accession>
<protein>
    <submittedName>
        <fullName evidence="3">DUF6545 domain-containing protein</fullName>
    </submittedName>
</protein>
<evidence type="ECO:0000313" key="3">
    <source>
        <dbReference type="EMBL" id="MFC0531376.1"/>
    </source>
</evidence>